<proteinExistence type="predicted"/>
<organism evidence="1 2">
    <name type="scientific">Pedobacter kyungheensis</name>
    <dbReference type="NCBI Taxonomy" id="1069985"/>
    <lineage>
        <taxon>Bacteria</taxon>
        <taxon>Pseudomonadati</taxon>
        <taxon>Bacteroidota</taxon>
        <taxon>Sphingobacteriia</taxon>
        <taxon>Sphingobacteriales</taxon>
        <taxon>Sphingobacteriaceae</taxon>
        <taxon>Pedobacter</taxon>
    </lineage>
</organism>
<evidence type="ECO:0000313" key="2">
    <source>
        <dbReference type="Proteomes" id="UP000031246"/>
    </source>
</evidence>
<dbReference type="Proteomes" id="UP000031246">
    <property type="component" value="Unassembled WGS sequence"/>
</dbReference>
<dbReference type="AlphaFoldDB" id="A0A0C1DCN0"/>
<keyword evidence="2" id="KW-1185">Reference proteome</keyword>
<gene>
    <name evidence="1" type="ORF">OC25_06025</name>
</gene>
<comment type="caution">
    <text evidence="1">The sequence shown here is derived from an EMBL/GenBank/DDBJ whole genome shotgun (WGS) entry which is preliminary data.</text>
</comment>
<name>A0A0C1DCN0_9SPHI</name>
<protein>
    <submittedName>
        <fullName evidence="1">Uncharacterized protein</fullName>
    </submittedName>
</protein>
<evidence type="ECO:0000313" key="1">
    <source>
        <dbReference type="EMBL" id="KIA95396.1"/>
    </source>
</evidence>
<reference evidence="1 2" key="1">
    <citation type="submission" date="2014-10" db="EMBL/GenBank/DDBJ databases">
        <title>Pedobacter Kyungheensis.</title>
        <authorList>
            <person name="Anderson B.M."/>
            <person name="Newman J.D."/>
        </authorList>
    </citation>
    <scope>NUCLEOTIDE SEQUENCE [LARGE SCALE GENOMIC DNA]</scope>
    <source>
        <strain evidence="1 2">KACC 16221</strain>
    </source>
</reference>
<sequence>MVLLIEVPVIQTSSLAGVINRALVVSFGVGTTGAGGGVGSTVFFVQLNRLHTSRINKIDLKVLIF</sequence>
<accession>A0A0C1DCN0</accession>
<dbReference type="EMBL" id="JSYN01000005">
    <property type="protein sequence ID" value="KIA95396.1"/>
    <property type="molecule type" value="Genomic_DNA"/>
</dbReference>